<name>A0A1A9VMJ2_GLOAU</name>
<evidence type="ECO:0000256" key="1">
    <source>
        <dbReference type="SAM" id="Phobius"/>
    </source>
</evidence>
<dbReference type="AlphaFoldDB" id="A0A1A9VMJ2"/>
<evidence type="ECO:0000313" key="3">
    <source>
        <dbReference type="Proteomes" id="UP000078200"/>
    </source>
</evidence>
<proteinExistence type="predicted"/>
<organism evidence="2 3">
    <name type="scientific">Glossina austeni</name>
    <name type="common">Savannah tsetse fly</name>
    <dbReference type="NCBI Taxonomy" id="7395"/>
    <lineage>
        <taxon>Eukaryota</taxon>
        <taxon>Metazoa</taxon>
        <taxon>Ecdysozoa</taxon>
        <taxon>Arthropoda</taxon>
        <taxon>Hexapoda</taxon>
        <taxon>Insecta</taxon>
        <taxon>Pterygota</taxon>
        <taxon>Neoptera</taxon>
        <taxon>Endopterygota</taxon>
        <taxon>Diptera</taxon>
        <taxon>Brachycera</taxon>
        <taxon>Muscomorpha</taxon>
        <taxon>Hippoboscoidea</taxon>
        <taxon>Glossinidae</taxon>
        <taxon>Glossina</taxon>
    </lineage>
</organism>
<dbReference type="Proteomes" id="UP000078200">
    <property type="component" value="Unassembled WGS sequence"/>
</dbReference>
<keyword evidence="1" id="KW-0472">Membrane</keyword>
<sequence length="116" mass="13346">MDRWSDMHNWHGMSRIMVEWTLQSTTILYKVFPICALFLMTTSHGIEMVVATQLCGSRDCNCRAKKNLFTLIIRGKKPYFLFAAFSASLQEIGLCVNDINSSFGVIELLERHYIGY</sequence>
<keyword evidence="1" id="KW-1133">Transmembrane helix</keyword>
<accession>A0A1A9VMJ2</accession>
<keyword evidence="1" id="KW-0812">Transmembrane</keyword>
<dbReference type="EnsemblMetazoa" id="GAUT041725-RA">
    <property type="protein sequence ID" value="GAUT041725-PA"/>
    <property type="gene ID" value="GAUT041725"/>
</dbReference>
<keyword evidence="3" id="KW-1185">Reference proteome</keyword>
<evidence type="ECO:0000313" key="2">
    <source>
        <dbReference type="EnsemblMetazoa" id="GAUT041725-PA"/>
    </source>
</evidence>
<protein>
    <submittedName>
        <fullName evidence="2">Uncharacterized protein</fullName>
    </submittedName>
</protein>
<feature type="transmembrane region" description="Helical" evidence="1">
    <location>
        <begin position="20"/>
        <end position="39"/>
    </location>
</feature>
<reference evidence="2" key="1">
    <citation type="submission" date="2020-05" db="UniProtKB">
        <authorList>
            <consortium name="EnsemblMetazoa"/>
        </authorList>
    </citation>
    <scope>IDENTIFICATION</scope>
    <source>
        <strain evidence="2">TTRI</strain>
    </source>
</reference>
<dbReference type="VEuPathDB" id="VectorBase:GAUT041725"/>